<protein>
    <recommendedName>
        <fullName evidence="1">C-CAP/cofactor C-like domain-containing protein</fullName>
    </recommendedName>
</protein>
<dbReference type="AlphaFoldDB" id="A0A1Y2G9L2"/>
<dbReference type="PROSITE" id="PS51329">
    <property type="entry name" value="C_CAP_COFACTOR_C"/>
    <property type="match status" value="1"/>
</dbReference>
<gene>
    <name evidence="2" type="ORF">BCR41DRAFT_389821</name>
</gene>
<feature type="domain" description="C-CAP/cofactor C-like" evidence="1">
    <location>
        <begin position="14"/>
        <end position="135"/>
    </location>
</feature>
<dbReference type="InParanoid" id="A0A1Y2G9L2"/>
<organism evidence="2 3">
    <name type="scientific">Lobosporangium transversale</name>
    <dbReference type="NCBI Taxonomy" id="64571"/>
    <lineage>
        <taxon>Eukaryota</taxon>
        <taxon>Fungi</taxon>
        <taxon>Fungi incertae sedis</taxon>
        <taxon>Mucoromycota</taxon>
        <taxon>Mortierellomycotina</taxon>
        <taxon>Mortierellomycetes</taxon>
        <taxon>Mortierellales</taxon>
        <taxon>Mortierellaceae</taxon>
        <taxon>Lobosporangium</taxon>
    </lineage>
</organism>
<dbReference type="InterPro" id="IPR036223">
    <property type="entry name" value="CAP_C_sf"/>
</dbReference>
<dbReference type="GO" id="GO:0007010">
    <property type="term" value="P:cytoskeleton organization"/>
    <property type="evidence" value="ECO:0007669"/>
    <property type="project" value="InterPro"/>
</dbReference>
<evidence type="ECO:0000259" key="1">
    <source>
        <dbReference type="PROSITE" id="PS51329"/>
    </source>
</evidence>
<dbReference type="InterPro" id="IPR016098">
    <property type="entry name" value="CAP/MinC_C"/>
</dbReference>
<evidence type="ECO:0000313" key="2">
    <source>
        <dbReference type="EMBL" id="ORZ04849.1"/>
    </source>
</evidence>
<dbReference type="RefSeq" id="XP_021876786.1">
    <property type="nucleotide sequence ID" value="XM_022028166.1"/>
</dbReference>
<proteinExistence type="predicted"/>
<keyword evidence="3" id="KW-1185">Reference proteome</keyword>
<dbReference type="Gene3D" id="2.160.20.70">
    <property type="match status" value="1"/>
</dbReference>
<reference evidence="2 3" key="1">
    <citation type="submission" date="2016-07" db="EMBL/GenBank/DDBJ databases">
        <title>Pervasive Adenine N6-methylation of Active Genes in Fungi.</title>
        <authorList>
            <consortium name="DOE Joint Genome Institute"/>
            <person name="Mondo S.J."/>
            <person name="Dannebaum R.O."/>
            <person name="Kuo R.C."/>
            <person name="Labutti K."/>
            <person name="Haridas S."/>
            <person name="Kuo A."/>
            <person name="Salamov A."/>
            <person name="Ahrendt S.R."/>
            <person name="Lipzen A."/>
            <person name="Sullivan W."/>
            <person name="Andreopoulos W.B."/>
            <person name="Clum A."/>
            <person name="Lindquist E."/>
            <person name="Daum C."/>
            <person name="Ramamoorthy G.K."/>
            <person name="Gryganskyi A."/>
            <person name="Culley D."/>
            <person name="Magnuson J.K."/>
            <person name="James T.Y."/>
            <person name="O'Malley M.A."/>
            <person name="Stajich J.E."/>
            <person name="Spatafora J.W."/>
            <person name="Visel A."/>
            <person name="Grigoriev I.V."/>
        </authorList>
    </citation>
    <scope>NUCLEOTIDE SEQUENCE [LARGE SCALE GENOMIC DNA]</scope>
    <source>
        <strain evidence="2 3">NRRL 3116</strain>
    </source>
</reference>
<dbReference type="InterPro" id="IPR017901">
    <property type="entry name" value="C-CAP_CF_C-like"/>
</dbReference>
<dbReference type="GO" id="GO:0003779">
    <property type="term" value="F:actin binding"/>
    <property type="evidence" value="ECO:0007669"/>
    <property type="project" value="InterPro"/>
</dbReference>
<dbReference type="Pfam" id="PF08603">
    <property type="entry name" value="CAP_C"/>
    <property type="match status" value="1"/>
</dbReference>
<name>A0A1Y2G9L2_9FUNG</name>
<dbReference type="OrthoDB" id="2522835at2759"/>
<dbReference type="GeneID" id="33570009"/>
<accession>A0A1Y2G9L2</accession>
<dbReference type="Proteomes" id="UP000193648">
    <property type="component" value="Unassembled WGS sequence"/>
</dbReference>
<dbReference type="EMBL" id="MCFF01000054">
    <property type="protein sequence ID" value="ORZ04849.1"/>
    <property type="molecule type" value="Genomic_DNA"/>
</dbReference>
<evidence type="ECO:0000313" key="3">
    <source>
        <dbReference type="Proteomes" id="UP000193648"/>
    </source>
</evidence>
<dbReference type="InterPro" id="IPR013912">
    <property type="entry name" value="Adenylate_cyclase-assoc_CAP_C"/>
</dbReference>
<dbReference type="SUPFAM" id="SSF69340">
    <property type="entry name" value="C-terminal domain of adenylylcyclase associated protein"/>
    <property type="match status" value="1"/>
</dbReference>
<sequence>MNSVKGQARALSTTGRVNAKESATHLIRDVKDDQKVIQVEDRKAFYLMNCENCDYTIQGKPIKLSIENCKNLVLRVEGKIMTGIVDIWRSENISLDFERSVSMFQLDNVNTLTLGLPDAEHFGSMVWAGVEDLTLRLGADVHSLSYSDLQSRNPDLRPDMDQFKTTVIDGSIMTEAIVRLDSGYPTTRAEEANYQQLERQKDEVLRPPVANDD</sequence>
<comment type="caution">
    <text evidence="2">The sequence shown here is derived from an EMBL/GenBank/DDBJ whole genome shotgun (WGS) entry which is preliminary data.</text>
</comment>